<dbReference type="InParanoid" id="A0A419QBG9"/>
<dbReference type="Proteomes" id="UP000286415">
    <property type="component" value="Unassembled WGS sequence"/>
</dbReference>
<gene>
    <name evidence="1" type="ORF">CSKR_101933</name>
</gene>
<comment type="caution">
    <text evidence="1">The sequence shown here is derived from an EMBL/GenBank/DDBJ whole genome shotgun (WGS) entry which is preliminary data.</text>
</comment>
<sequence>MPRSCVSLRESVTFSLQNSDTVQHDRLDDANSAAPLDMMLWILVFHRYTFLVMCQTVSLLFSPHPLCMLPASFKS</sequence>
<organism evidence="1 2">
    <name type="scientific">Clonorchis sinensis</name>
    <name type="common">Chinese liver fluke</name>
    <dbReference type="NCBI Taxonomy" id="79923"/>
    <lineage>
        <taxon>Eukaryota</taxon>
        <taxon>Metazoa</taxon>
        <taxon>Spiralia</taxon>
        <taxon>Lophotrochozoa</taxon>
        <taxon>Platyhelminthes</taxon>
        <taxon>Trematoda</taxon>
        <taxon>Digenea</taxon>
        <taxon>Opisthorchiida</taxon>
        <taxon>Opisthorchiata</taxon>
        <taxon>Opisthorchiidae</taxon>
        <taxon>Clonorchis</taxon>
    </lineage>
</organism>
<keyword evidence="2" id="KW-1185">Reference proteome</keyword>
<reference evidence="1 2" key="1">
    <citation type="journal article" date="2018" name="Biotechnol. Adv.">
        <title>Improved genomic resources and new bioinformatic workflow for the carcinogenic parasite Clonorchis sinensis: Biotechnological implications.</title>
        <authorList>
            <person name="Wang D."/>
            <person name="Korhonen P.K."/>
            <person name="Gasser R.B."/>
            <person name="Young N.D."/>
        </authorList>
    </citation>
    <scope>NUCLEOTIDE SEQUENCE [LARGE SCALE GENOMIC DNA]</scope>
    <source>
        <strain evidence="1">Cs-k2</strain>
    </source>
</reference>
<evidence type="ECO:0000313" key="1">
    <source>
        <dbReference type="EMBL" id="KAG5448491.1"/>
    </source>
</evidence>
<accession>A0A419QBG9</accession>
<name>A0A419QBG9_CLOSI</name>
<proteinExistence type="predicted"/>
<dbReference type="AlphaFoldDB" id="A0A419QBG9"/>
<dbReference type="EMBL" id="NIRI02000042">
    <property type="protein sequence ID" value="KAG5448491.1"/>
    <property type="molecule type" value="Genomic_DNA"/>
</dbReference>
<reference evidence="1 2" key="2">
    <citation type="journal article" date="2021" name="Genomics">
        <title>High-quality reference genome for Clonorchis sinensis.</title>
        <authorList>
            <person name="Young N.D."/>
            <person name="Stroehlein A.J."/>
            <person name="Kinkar L."/>
            <person name="Wang T."/>
            <person name="Sohn W.M."/>
            <person name="Chang B.C.H."/>
            <person name="Kaur P."/>
            <person name="Weisz D."/>
            <person name="Dudchenko O."/>
            <person name="Aiden E.L."/>
            <person name="Korhonen P.K."/>
            <person name="Gasser R.B."/>
        </authorList>
    </citation>
    <scope>NUCLEOTIDE SEQUENCE [LARGE SCALE GENOMIC DNA]</scope>
    <source>
        <strain evidence="1">Cs-k2</strain>
    </source>
</reference>
<evidence type="ECO:0000313" key="2">
    <source>
        <dbReference type="Proteomes" id="UP000286415"/>
    </source>
</evidence>
<protein>
    <submittedName>
        <fullName evidence="1">Uncharacterized protein</fullName>
    </submittedName>
</protein>